<feature type="transmembrane region" description="Helical" evidence="5">
    <location>
        <begin position="119"/>
        <end position="141"/>
    </location>
</feature>
<keyword evidence="7" id="KW-1185">Reference proteome</keyword>
<accession>A0A0R1XEP9</accession>
<dbReference type="OrthoDB" id="2143375at2"/>
<evidence type="ECO:0000256" key="3">
    <source>
        <dbReference type="ARBA" id="ARBA00022989"/>
    </source>
</evidence>
<dbReference type="Proteomes" id="UP000051412">
    <property type="component" value="Unassembled WGS sequence"/>
</dbReference>
<sequence>MILTTLIILILIGCFINGHRKGLIMMVLYTGAYIVSWLAAKTVAPLLGTWLSHLLPNVTDEASYSSAILSAVDTSAFFSRGIAFLLVFTAVSIICHWGIRQLRWIKRVPVIGTVDRLAGGALSLVIGYIIIFLVLVVTQLWPAGWWQMQIANSGLARLIINQTPVLAHLLLQTIG</sequence>
<dbReference type="PATRIC" id="fig|1423782.4.peg.179"/>
<reference evidence="6 7" key="1">
    <citation type="journal article" date="2015" name="Genome Announc.">
        <title>Expanding the biotechnology potential of lactobacilli through comparative genomics of 213 strains and associated genera.</title>
        <authorList>
            <person name="Sun Z."/>
            <person name="Harris H.M."/>
            <person name="McCann A."/>
            <person name="Guo C."/>
            <person name="Argimon S."/>
            <person name="Zhang W."/>
            <person name="Yang X."/>
            <person name="Jeffery I.B."/>
            <person name="Cooney J.C."/>
            <person name="Kagawa T.F."/>
            <person name="Liu W."/>
            <person name="Song Y."/>
            <person name="Salvetti E."/>
            <person name="Wrobel A."/>
            <person name="Rasinkangas P."/>
            <person name="Parkhill J."/>
            <person name="Rea M.C."/>
            <person name="O'Sullivan O."/>
            <person name="Ritari J."/>
            <person name="Douillard F.P."/>
            <person name="Paul Ross R."/>
            <person name="Yang R."/>
            <person name="Briner A.E."/>
            <person name="Felis G.E."/>
            <person name="de Vos W.M."/>
            <person name="Barrangou R."/>
            <person name="Klaenhammer T.R."/>
            <person name="Caufield P.W."/>
            <person name="Cui Y."/>
            <person name="Zhang H."/>
            <person name="O'Toole P.W."/>
        </authorList>
    </citation>
    <scope>NUCLEOTIDE SEQUENCE [LARGE SCALE GENOMIC DNA]</scope>
    <source>
        <strain evidence="6 7">DSM 6035</strain>
    </source>
</reference>
<protein>
    <submittedName>
        <fullName evidence="6">Cvpa family protein</fullName>
    </submittedName>
</protein>
<evidence type="ECO:0000256" key="1">
    <source>
        <dbReference type="ARBA" id="ARBA00004141"/>
    </source>
</evidence>
<dbReference type="AlphaFoldDB" id="A0A0R1XEP9"/>
<organism evidence="6 7">
    <name type="scientific">Limosilactobacillus panis DSM 6035</name>
    <dbReference type="NCBI Taxonomy" id="1423782"/>
    <lineage>
        <taxon>Bacteria</taxon>
        <taxon>Bacillati</taxon>
        <taxon>Bacillota</taxon>
        <taxon>Bacilli</taxon>
        <taxon>Lactobacillales</taxon>
        <taxon>Lactobacillaceae</taxon>
        <taxon>Limosilactobacillus</taxon>
    </lineage>
</organism>
<dbReference type="STRING" id="1423782.FD32_GL000178"/>
<dbReference type="GO" id="GO:0016020">
    <property type="term" value="C:membrane"/>
    <property type="evidence" value="ECO:0007669"/>
    <property type="project" value="UniProtKB-SubCell"/>
</dbReference>
<dbReference type="Pfam" id="PF02674">
    <property type="entry name" value="Colicin_V"/>
    <property type="match status" value="1"/>
</dbReference>
<comment type="subcellular location">
    <subcellularLocation>
        <location evidence="1">Membrane</location>
        <topology evidence="1">Multi-pass membrane protein</topology>
    </subcellularLocation>
</comment>
<dbReference type="EMBL" id="AZGM01000069">
    <property type="protein sequence ID" value="KRM26964.1"/>
    <property type="molecule type" value="Genomic_DNA"/>
</dbReference>
<dbReference type="GO" id="GO:0009403">
    <property type="term" value="P:toxin biosynthetic process"/>
    <property type="evidence" value="ECO:0007669"/>
    <property type="project" value="InterPro"/>
</dbReference>
<dbReference type="PANTHER" id="PTHR37306:SF1">
    <property type="entry name" value="COLICIN V PRODUCTION PROTEIN"/>
    <property type="match status" value="1"/>
</dbReference>
<keyword evidence="4 5" id="KW-0472">Membrane</keyword>
<feature type="transmembrane region" description="Helical" evidence="5">
    <location>
        <begin position="77"/>
        <end position="99"/>
    </location>
</feature>
<gene>
    <name evidence="6" type="ORF">FD32_GL000178</name>
</gene>
<evidence type="ECO:0000313" key="7">
    <source>
        <dbReference type="Proteomes" id="UP000051412"/>
    </source>
</evidence>
<keyword evidence="3 5" id="KW-1133">Transmembrane helix</keyword>
<dbReference type="InterPro" id="IPR003825">
    <property type="entry name" value="Colicin-V_CvpA"/>
</dbReference>
<evidence type="ECO:0000313" key="6">
    <source>
        <dbReference type="EMBL" id="KRM26964.1"/>
    </source>
</evidence>
<evidence type="ECO:0000256" key="5">
    <source>
        <dbReference type="SAM" id="Phobius"/>
    </source>
</evidence>
<dbReference type="RefSeq" id="WP_047770307.1">
    <property type="nucleotide sequence ID" value="NZ_AZGM01000069.1"/>
</dbReference>
<evidence type="ECO:0000256" key="4">
    <source>
        <dbReference type="ARBA" id="ARBA00023136"/>
    </source>
</evidence>
<comment type="caution">
    <text evidence="6">The sequence shown here is derived from an EMBL/GenBank/DDBJ whole genome shotgun (WGS) entry which is preliminary data.</text>
</comment>
<name>A0A0R1XEP9_9LACO</name>
<dbReference type="PANTHER" id="PTHR37306">
    <property type="entry name" value="COLICIN V PRODUCTION PROTEIN"/>
    <property type="match status" value="1"/>
</dbReference>
<evidence type="ECO:0000256" key="2">
    <source>
        <dbReference type="ARBA" id="ARBA00022692"/>
    </source>
</evidence>
<keyword evidence="2 5" id="KW-0812">Transmembrane</keyword>
<proteinExistence type="predicted"/>